<dbReference type="GO" id="GO:0004519">
    <property type="term" value="F:endonuclease activity"/>
    <property type="evidence" value="ECO:0007669"/>
    <property type="project" value="UniProtKB-KW"/>
</dbReference>
<organism evidence="2 3">
    <name type="scientific">Chelativorans intermedius</name>
    <dbReference type="NCBI Taxonomy" id="515947"/>
    <lineage>
        <taxon>Bacteria</taxon>
        <taxon>Pseudomonadati</taxon>
        <taxon>Pseudomonadota</taxon>
        <taxon>Alphaproteobacteria</taxon>
        <taxon>Hyphomicrobiales</taxon>
        <taxon>Phyllobacteriaceae</taxon>
        <taxon>Chelativorans</taxon>
    </lineage>
</organism>
<sequence>MPNEVPSAPRNQTEARRVANAAYESRCCVVCGLQVPTCLTIAHLDQDAGNNDPDNLAFLCQTHHWMYDAGLYPIEAIKLLRAHWQATKGVPSHKARMKDAGVKAAVARKRRAAARKAWVTRRSSAE</sequence>
<keyword evidence="2" id="KW-0378">Hydrolase</keyword>
<evidence type="ECO:0000259" key="1">
    <source>
        <dbReference type="Pfam" id="PF13391"/>
    </source>
</evidence>
<keyword evidence="3" id="KW-1185">Reference proteome</keyword>
<dbReference type="EMBL" id="JBHLXD010000063">
    <property type="protein sequence ID" value="MFC0210578.1"/>
    <property type="molecule type" value="Genomic_DNA"/>
</dbReference>
<dbReference type="Proteomes" id="UP001589755">
    <property type="component" value="Unassembled WGS sequence"/>
</dbReference>
<comment type="caution">
    <text evidence="2">The sequence shown here is derived from an EMBL/GenBank/DDBJ whole genome shotgun (WGS) entry which is preliminary data.</text>
</comment>
<reference evidence="2 3" key="1">
    <citation type="submission" date="2024-09" db="EMBL/GenBank/DDBJ databases">
        <authorList>
            <person name="Sun Q."/>
            <person name="Mori K."/>
        </authorList>
    </citation>
    <scope>NUCLEOTIDE SEQUENCE [LARGE SCALE GENOMIC DNA]</scope>
    <source>
        <strain evidence="2 3">CCM 8543</strain>
    </source>
</reference>
<keyword evidence="2" id="KW-0255">Endonuclease</keyword>
<evidence type="ECO:0000313" key="3">
    <source>
        <dbReference type="Proteomes" id="UP001589755"/>
    </source>
</evidence>
<accession>A0ABV6DD51</accession>
<dbReference type="GO" id="GO:0016787">
    <property type="term" value="F:hydrolase activity"/>
    <property type="evidence" value="ECO:0007669"/>
    <property type="project" value="UniProtKB-KW"/>
</dbReference>
<dbReference type="EC" id="3.1.-.-" evidence="2"/>
<keyword evidence="2" id="KW-0540">Nuclease</keyword>
<dbReference type="RefSeq" id="WP_378074769.1">
    <property type="nucleotide sequence ID" value="NZ_JAODNW010000016.1"/>
</dbReference>
<feature type="domain" description="HNH nuclease" evidence="1">
    <location>
        <begin position="28"/>
        <end position="71"/>
    </location>
</feature>
<proteinExistence type="predicted"/>
<dbReference type="Pfam" id="PF13391">
    <property type="entry name" value="HNH_2"/>
    <property type="match status" value="1"/>
</dbReference>
<evidence type="ECO:0000313" key="2">
    <source>
        <dbReference type="EMBL" id="MFC0210578.1"/>
    </source>
</evidence>
<protein>
    <submittedName>
        <fullName evidence="2">HNH endonuclease signature motif containing protein</fullName>
        <ecNumber evidence="2">3.1.-.-</ecNumber>
    </submittedName>
</protein>
<dbReference type="InterPro" id="IPR003615">
    <property type="entry name" value="HNH_nuc"/>
</dbReference>
<gene>
    <name evidence="2" type="ORF">ACFFJ2_19500</name>
</gene>
<dbReference type="CDD" id="cd00085">
    <property type="entry name" value="HNHc"/>
    <property type="match status" value="1"/>
</dbReference>
<name>A0ABV6DD51_9HYPH</name>